<sequence>MQTRSSTKKVTRQSARATRGSKRSLDSQENTPEPKRRRTALKRIRPATSETEEPQSSSDSSVLFNDESELMALRRTLQQVQEDLSALQQDQRQLDDITRGIQRGLDEAQPRDALRFLEEHFTCALCLEIIPLSAHPVTIPHPNCGHTFCALCMVKHFFSRFHRTCGGWHEHVECPMCRSILIYTPNQVPRSLLTFPFAKNRIADAAVAAMIDQLTAQIEGVGILNPCEDMEQVKGGIKSDFESPLAVWRTGGSSRIEWLDRREYVFHLFTPFHVTPLTLWRIQKRQTYVYMYHNTFVRAC</sequence>
<dbReference type="Proteomes" id="UP000886501">
    <property type="component" value="Unassembled WGS sequence"/>
</dbReference>
<gene>
    <name evidence="1" type="ORF">BDM02DRAFT_1260299</name>
</gene>
<dbReference type="EMBL" id="MU117981">
    <property type="protein sequence ID" value="KAF9650793.1"/>
    <property type="molecule type" value="Genomic_DNA"/>
</dbReference>
<name>A0ACB6ZMY4_THEGA</name>
<protein>
    <submittedName>
        <fullName evidence="1">Uncharacterized protein</fullName>
    </submittedName>
</protein>
<organism evidence="1 2">
    <name type="scientific">Thelephora ganbajun</name>
    <name type="common">Ganba fungus</name>
    <dbReference type="NCBI Taxonomy" id="370292"/>
    <lineage>
        <taxon>Eukaryota</taxon>
        <taxon>Fungi</taxon>
        <taxon>Dikarya</taxon>
        <taxon>Basidiomycota</taxon>
        <taxon>Agaricomycotina</taxon>
        <taxon>Agaricomycetes</taxon>
        <taxon>Thelephorales</taxon>
        <taxon>Thelephoraceae</taxon>
        <taxon>Thelephora</taxon>
    </lineage>
</organism>
<evidence type="ECO:0000313" key="1">
    <source>
        <dbReference type="EMBL" id="KAF9650793.1"/>
    </source>
</evidence>
<accession>A0ACB6ZMY4</accession>
<reference evidence="1" key="1">
    <citation type="submission" date="2019-10" db="EMBL/GenBank/DDBJ databases">
        <authorList>
            <consortium name="DOE Joint Genome Institute"/>
            <person name="Kuo A."/>
            <person name="Miyauchi S."/>
            <person name="Kiss E."/>
            <person name="Drula E."/>
            <person name="Kohler A."/>
            <person name="Sanchez-Garcia M."/>
            <person name="Andreopoulos B."/>
            <person name="Barry K.W."/>
            <person name="Bonito G."/>
            <person name="Buee M."/>
            <person name="Carver A."/>
            <person name="Chen C."/>
            <person name="Cichocki N."/>
            <person name="Clum A."/>
            <person name="Culley D."/>
            <person name="Crous P.W."/>
            <person name="Fauchery L."/>
            <person name="Girlanda M."/>
            <person name="Hayes R."/>
            <person name="Keri Z."/>
            <person name="Labutti K."/>
            <person name="Lipzen A."/>
            <person name="Lombard V."/>
            <person name="Magnuson J."/>
            <person name="Maillard F."/>
            <person name="Morin E."/>
            <person name="Murat C."/>
            <person name="Nolan M."/>
            <person name="Ohm R."/>
            <person name="Pangilinan J."/>
            <person name="Pereira M."/>
            <person name="Perotto S."/>
            <person name="Peter M."/>
            <person name="Riley R."/>
            <person name="Sitrit Y."/>
            <person name="Stielow B."/>
            <person name="Szollosi G."/>
            <person name="Zifcakova L."/>
            <person name="Stursova M."/>
            <person name="Spatafora J.W."/>
            <person name="Tedersoo L."/>
            <person name="Vaario L.-M."/>
            <person name="Yamada A."/>
            <person name="Yan M."/>
            <person name="Wang P."/>
            <person name="Xu J."/>
            <person name="Bruns T."/>
            <person name="Baldrian P."/>
            <person name="Vilgalys R."/>
            <person name="Henrissat B."/>
            <person name="Grigoriev I.V."/>
            <person name="Hibbett D."/>
            <person name="Nagy L.G."/>
            <person name="Martin F.M."/>
        </authorList>
    </citation>
    <scope>NUCLEOTIDE SEQUENCE</scope>
    <source>
        <strain evidence="1">P2</strain>
    </source>
</reference>
<reference evidence="1" key="2">
    <citation type="journal article" date="2020" name="Nat. Commun.">
        <title>Large-scale genome sequencing of mycorrhizal fungi provides insights into the early evolution of symbiotic traits.</title>
        <authorList>
            <person name="Miyauchi S."/>
            <person name="Kiss E."/>
            <person name="Kuo A."/>
            <person name="Drula E."/>
            <person name="Kohler A."/>
            <person name="Sanchez-Garcia M."/>
            <person name="Morin E."/>
            <person name="Andreopoulos B."/>
            <person name="Barry K.W."/>
            <person name="Bonito G."/>
            <person name="Buee M."/>
            <person name="Carver A."/>
            <person name="Chen C."/>
            <person name="Cichocki N."/>
            <person name="Clum A."/>
            <person name="Culley D."/>
            <person name="Crous P.W."/>
            <person name="Fauchery L."/>
            <person name="Girlanda M."/>
            <person name="Hayes R.D."/>
            <person name="Keri Z."/>
            <person name="LaButti K."/>
            <person name="Lipzen A."/>
            <person name="Lombard V."/>
            <person name="Magnuson J."/>
            <person name="Maillard F."/>
            <person name="Murat C."/>
            <person name="Nolan M."/>
            <person name="Ohm R.A."/>
            <person name="Pangilinan J."/>
            <person name="Pereira M.F."/>
            <person name="Perotto S."/>
            <person name="Peter M."/>
            <person name="Pfister S."/>
            <person name="Riley R."/>
            <person name="Sitrit Y."/>
            <person name="Stielow J.B."/>
            <person name="Szollosi G."/>
            <person name="Zifcakova L."/>
            <person name="Stursova M."/>
            <person name="Spatafora J.W."/>
            <person name="Tedersoo L."/>
            <person name="Vaario L.M."/>
            <person name="Yamada A."/>
            <person name="Yan M."/>
            <person name="Wang P."/>
            <person name="Xu J."/>
            <person name="Bruns T."/>
            <person name="Baldrian P."/>
            <person name="Vilgalys R."/>
            <person name="Dunand C."/>
            <person name="Henrissat B."/>
            <person name="Grigoriev I.V."/>
            <person name="Hibbett D."/>
            <person name="Nagy L.G."/>
            <person name="Martin F.M."/>
        </authorList>
    </citation>
    <scope>NUCLEOTIDE SEQUENCE</scope>
    <source>
        <strain evidence="1">P2</strain>
    </source>
</reference>
<proteinExistence type="predicted"/>
<evidence type="ECO:0000313" key="2">
    <source>
        <dbReference type="Proteomes" id="UP000886501"/>
    </source>
</evidence>
<comment type="caution">
    <text evidence="1">The sequence shown here is derived from an EMBL/GenBank/DDBJ whole genome shotgun (WGS) entry which is preliminary data.</text>
</comment>
<keyword evidence="2" id="KW-1185">Reference proteome</keyword>